<dbReference type="EMBL" id="BPVZ01000647">
    <property type="protein sequence ID" value="GKV52267.1"/>
    <property type="molecule type" value="Genomic_DNA"/>
</dbReference>
<reference evidence="2 3" key="1">
    <citation type="journal article" date="2021" name="Commun. Biol.">
        <title>The genome of Shorea leprosula (Dipterocarpaceae) highlights the ecological relevance of drought in aseasonal tropical rainforests.</title>
        <authorList>
            <person name="Ng K.K.S."/>
            <person name="Kobayashi M.J."/>
            <person name="Fawcett J.A."/>
            <person name="Hatakeyama M."/>
            <person name="Paape T."/>
            <person name="Ng C.H."/>
            <person name="Ang C.C."/>
            <person name="Tnah L.H."/>
            <person name="Lee C.T."/>
            <person name="Nishiyama T."/>
            <person name="Sese J."/>
            <person name="O'Brien M.J."/>
            <person name="Copetti D."/>
            <person name="Mohd Noor M.I."/>
            <person name="Ong R.C."/>
            <person name="Putra M."/>
            <person name="Sireger I.Z."/>
            <person name="Indrioko S."/>
            <person name="Kosugi Y."/>
            <person name="Izuno A."/>
            <person name="Isagi Y."/>
            <person name="Lee S.L."/>
            <person name="Shimizu K.K."/>
        </authorList>
    </citation>
    <scope>NUCLEOTIDE SEQUENCE [LARGE SCALE GENOMIC DNA]</scope>
    <source>
        <strain evidence="2">214</strain>
    </source>
</reference>
<proteinExistence type="predicted"/>
<evidence type="ECO:0000313" key="2">
    <source>
        <dbReference type="EMBL" id="GKV52267.1"/>
    </source>
</evidence>
<name>A0AAV5MUR8_9ROSI</name>
<sequence>MVSVLEEIVGVGEDRTGGIRLDKDKLFGHSEVDADDGLSMDDGLCMCKGDELDDGSCDVGGMDGQRLNFPDVLTKHDKNHDGPSSYLEEENHA</sequence>
<keyword evidence="3" id="KW-1185">Reference proteome</keyword>
<dbReference type="Proteomes" id="UP001054252">
    <property type="component" value="Unassembled WGS sequence"/>
</dbReference>
<evidence type="ECO:0000256" key="1">
    <source>
        <dbReference type="SAM" id="MobiDB-lite"/>
    </source>
</evidence>
<protein>
    <submittedName>
        <fullName evidence="2">Uncharacterized protein</fullName>
    </submittedName>
</protein>
<accession>A0AAV5MUR8</accession>
<evidence type="ECO:0000313" key="3">
    <source>
        <dbReference type="Proteomes" id="UP001054252"/>
    </source>
</evidence>
<feature type="region of interest" description="Disordered" evidence="1">
    <location>
        <begin position="71"/>
        <end position="93"/>
    </location>
</feature>
<organism evidence="2 3">
    <name type="scientific">Rubroshorea leprosula</name>
    <dbReference type="NCBI Taxonomy" id="152421"/>
    <lineage>
        <taxon>Eukaryota</taxon>
        <taxon>Viridiplantae</taxon>
        <taxon>Streptophyta</taxon>
        <taxon>Embryophyta</taxon>
        <taxon>Tracheophyta</taxon>
        <taxon>Spermatophyta</taxon>
        <taxon>Magnoliopsida</taxon>
        <taxon>eudicotyledons</taxon>
        <taxon>Gunneridae</taxon>
        <taxon>Pentapetalae</taxon>
        <taxon>rosids</taxon>
        <taxon>malvids</taxon>
        <taxon>Malvales</taxon>
        <taxon>Dipterocarpaceae</taxon>
        <taxon>Rubroshorea</taxon>
    </lineage>
</organism>
<gene>
    <name evidence="2" type="ORF">SLEP1_g58855</name>
</gene>
<dbReference type="AlphaFoldDB" id="A0AAV5MUR8"/>
<comment type="caution">
    <text evidence="2">The sequence shown here is derived from an EMBL/GenBank/DDBJ whole genome shotgun (WGS) entry which is preliminary data.</text>
</comment>